<dbReference type="PANTHER" id="PTHR43817">
    <property type="entry name" value="GLYCOSYL HYDROLASE"/>
    <property type="match status" value="1"/>
</dbReference>
<dbReference type="EMBL" id="WKLP01000042">
    <property type="protein sequence ID" value="MRY14122.1"/>
    <property type="molecule type" value="Genomic_DNA"/>
</dbReference>
<dbReference type="SUPFAM" id="SSF49785">
    <property type="entry name" value="Galactose-binding domain-like"/>
    <property type="match status" value="1"/>
</dbReference>
<dbReference type="NCBIfam" id="NF045579">
    <property type="entry name" value="rhamnoside_JR"/>
    <property type="match status" value="1"/>
</dbReference>
<evidence type="ECO:0000256" key="1">
    <source>
        <dbReference type="ARBA" id="ARBA00022729"/>
    </source>
</evidence>
<organism evidence="3">
    <name type="scientific">Parabacteroides goldsteinii</name>
    <dbReference type="NCBI Taxonomy" id="328812"/>
    <lineage>
        <taxon>Bacteria</taxon>
        <taxon>Pseudomonadati</taxon>
        <taxon>Bacteroidota</taxon>
        <taxon>Bacteroidia</taxon>
        <taxon>Bacteroidales</taxon>
        <taxon>Tannerellaceae</taxon>
        <taxon>Parabacteroides</taxon>
    </lineage>
</organism>
<accession>A0A6G1ZJY8</accession>
<dbReference type="InterPro" id="IPR008979">
    <property type="entry name" value="Galactose-bd-like_sf"/>
</dbReference>
<name>A0A6G1ZJY8_9BACT</name>
<dbReference type="Pfam" id="PF17132">
    <property type="entry name" value="Glyco_hydro_106"/>
    <property type="match status" value="2"/>
</dbReference>
<gene>
    <name evidence="3" type="ORF">GKE01_22070</name>
</gene>
<proteinExistence type="predicted"/>
<evidence type="ECO:0000256" key="2">
    <source>
        <dbReference type="ARBA" id="ARBA00022801"/>
    </source>
</evidence>
<keyword evidence="2 3" id="KW-0378">Hydrolase</keyword>
<comment type="caution">
    <text evidence="3">The sequence shown here is derived from an EMBL/GenBank/DDBJ whole genome shotgun (WGS) entry which is preliminary data.</text>
</comment>
<evidence type="ECO:0000313" key="3">
    <source>
        <dbReference type="EMBL" id="MRY14122.1"/>
    </source>
</evidence>
<keyword evidence="1" id="KW-0732">Signal</keyword>
<dbReference type="RefSeq" id="WP_010801097.1">
    <property type="nucleotide sequence ID" value="NZ_CAJSYT010000016.1"/>
</dbReference>
<dbReference type="GO" id="GO:0016787">
    <property type="term" value="F:hydrolase activity"/>
    <property type="evidence" value="ECO:0007669"/>
    <property type="project" value="UniProtKB-KW"/>
</dbReference>
<reference evidence="3" key="1">
    <citation type="journal article" date="2019" name="Nat. Med.">
        <title>A library of human gut bacterial isolates paired with longitudinal multiomics data enables mechanistic microbiome research.</title>
        <authorList>
            <person name="Poyet M."/>
            <person name="Groussin M."/>
            <person name="Gibbons S.M."/>
            <person name="Avila-Pacheco J."/>
            <person name="Jiang X."/>
            <person name="Kearney S.M."/>
            <person name="Perrotta A.R."/>
            <person name="Berdy B."/>
            <person name="Zhao S."/>
            <person name="Lieberman T.D."/>
            <person name="Swanson P.K."/>
            <person name="Smith M."/>
            <person name="Roesemann S."/>
            <person name="Alexander J.E."/>
            <person name="Rich S.A."/>
            <person name="Livny J."/>
            <person name="Vlamakis H."/>
            <person name="Clish C."/>
            <person name="Bullock K."/>
            <person name="Deik A."/>
            <person name="Scott J."/>
            <person name="Pierce K.A."/>
            <person name="Xavier R.J."/>
            <person name="Alm E.J."/>
        </authorList>
    </citation>
    <scope>NUCLEOTIDE SEQUENCE</scope>
    <source>
        <strain evidence="3">BIOML-A4</strain>
    </source>
</reference>
<dbReference type="PANTHER" id="PTHR43817:SF1">
    <property type="entry name" value="HYDROLASE, FAMILY 43, PUTATIVE (AFU_ORTHOLOGUE AFUA_3G01660)-RELATED"/>
    <property type="match status" value="1"/>
</dbReference>
<dbReference type="AlphaFoldDB" id="A0A6G1ZJY8"/>
<sequence length="966" mass="109493">MKHTGLKSIFFLLVIFLCCNSVVGQRVGDLSDLFVSPPDRAKPRVYWWWLYNRVNKGSITRDLEEFKAKGISGVNLICTGGYAGKEALLGVEWLGPEWRALYRHAIREAKRLNIEIGFNLAGGWTMMGPWVTPDKAMKKVVQSEQIVTGPVTFSKEFPQPETVDNYYHDVWVQAFKIERQTKTVHPETAIDITDCISSDGRLHWDIPEGDWLILRTGYTLTGHPWSKWHAYPKGDTFEGGDGYEIDYLSTVALDDHFDHLGKLVIEETRQAGGKLAYLWSDSWECGKLTWTQDFPEQFRRFRGYDLKPYMAILAGYTVNDSVFSARFRDDFDRTIQDCVAENFYGHFYELCHENGMDVGNEAGGPNDTPPQDALKNLGRCDIPAGEFWVHYKLPEDGMNSRKSARLNLKQTASAAHIYGRREAQAEAFTQMEQDRTHWSLGPYDLKPYANDAFCEGINRFMLHQATCQPPEDGKPGFEFCAGQHFTPNITWWEQSSAFFSYLSRCQSLLQQGKFVGDVCFFLGERPPVLVPPKYVVPTLGVGYDCDYTNAEVLLTRMSVKDGRIVLPDGMSYRLLYLQNCVSPVEEICEAVGHYQQLKVLSDPSDAMSLPVIKKLRQLIRDGATVVGAPPKRSAELNGYPDCDREVRKIAAEIWGDLDGKTRTERKFGKGRIIWGKTAREVLLADGIQPDFSYAGQTREPEKFDYIHRVDGQSEIYFVINRTGSTEVGDFSFRVTGKQPEIWDPVTGEMKEAGSFEQKDGLTGLSLELAPYGSCFIVFRKSISKNSSGKGIPNFLKYEKIKELSDSWHVLFDKDWGGPGEVRFDKLSNWIDSQEEGIKYYSGKATYRKVFDMGNVQKKFSHAGERLALDLGDVKHVAAVRLNGKELGVLWCSPWRVDITDCIKDTGNVLEIDIVNLWANRVIGDWKLPVEKRFTKTHDVFRFDMLRGSTPLTDAGLLGPVNILRGL</sequence>
<dbReference type="Gene3D" id="2.60.120.260">
    <property type="entry name" value="Galactose-binding domain-like"/>
    <property type="match status" value="1"/>
</dbReference>
<protein>
    <submittedName>
        <fullName evidence="3">Glycosyl hydrolase</fullName>
    </submittedName>
</protein>